<organism evidence="1 2">
    <name type="scientific">Pseudomonas fluorescens</name>
    <dbReference type="NCBI Taxonomy" id="294"/>
    <lineage>
        <taxon>Bacteria</taxon>
        <taxon>Pseudomonadati</taxon>
        <taxon>Pseudomonadota</taxon>
        <taxon>Gammaproteobacteria</taxon>
        <taxon>Pseudomonadales</taxon>
        <taxon>Pseudomonadaceae</taxon>
        <taxon>Pseudomonas</taxon>
    </lineage>
</organism>
<name>A0A3S4NZ64_PSEFL</name>
<evidence type="ECO:0000313" key="2">
    <source>
        <dbReference type="Proteomes" id="UP000281909"/>
    </source>
</evidence>
<dbReference type="EMBL" id="LR134318">
    <property type="protein sequence ID" value="VEF13221.1"/>
    <property type="molecule type" value="Genomic_DNA"/>
</dbReference>
<gene>
    <name evidence="1" type="ORF">NCTC9428_04916</name>
</gene>
<evidence type="ECO:0000313" key="1">
    <source>
        <dbReference type="EMBL" id="VEF13221.1"/>
    </source>
</evidence>
<sequence>MSKGAKPGQNRFAGSQKRNREFRISRIKDEVVPRLKTFVGKTSFDGITPFSRFCAELYNADLPVNEKKIGYRTLVQSTDYWALIGPLFHRYWDSAGNMESTKNKLVEKLSAHRADGLQAETERLKKEIEALKSALRTHGATLAPISDSKHSDQAFMTKFDKTCRALMLVLKASDGMFVVDMMAGKITCTFDDLEPAEGLVPKDIAEPFVLWMKAKESTNGDR</sequence>
<dbReference type="RefSeq" id="WP_126366963.1">
    <property type="nucleotide sequence ID" value="NZ_LR134318.1"/>
</dbReference>
<dbReference type="AlphaFoldDB" id="A0A3S4NZ64"/>
<proteinExistence type="predicted"/>
<dbReference type="OrthoDB" id="6947535at2"/>
<accession>A0A3S4NZ64</accession>
<reference evidence="1 2" key="1">
    <citation type="submission" date="2018-12" db="EMBL/GenBank/DDBJ databases">
        <authorList>
            <consortium name="Pathogen Informatics"/>
        </authorList>
    </citation>
    <scope>NUCLEOTIDE SEQUENCE [LARGE SCALE GENOMIC DNA]</scope>
    <source>
        <strain evidence="1 2">NCTC9428</strain>
    </source>
</reference>
<protein>
    <submittedName>
        <fullName evidence="1">Uncharacterized protein</fullName>
    </submittedName>
</protein>
<dbReference type="Proteomes" id="UP000281909">
    <property type="component" value="Chromosome"/>
</dbReference>